<dbReference type="PROSITE" id="PS51371">
    <property type="entry name" value="CBS"/>
    <property type="match status" value="2"/>
</dbReference>
<evidence type="ECO:0000259" key="7">
    <source>
        <dbReference type="PROSITE" id="PS51371"/>
    </source>
</evidence>
<dbReference type="PANTHER" id="PTHR43099">
    <property type="entry name" value="UPF0053 PROTEIN YRKA"/>
    <property type="match status" value="1"/>
</dbReference>
<protein>
    <submittedName>
        <fullName evidence="9">Unannotated protein</fullName>
    </submittedName>
</protein>
<dbReference type="Gene3D" id="3.10.580.10">
    <property type="entry name" value="CBS-domain"/>
    <property type="match status" value="1"/>
</dbReference>
<keyword evidence="6" id="KW-0472">Membrane</keyword>
<feature type="domain" description="CNNM transmembrane" evidence="8">
    <location>
        <begin position="1"/>
        <end position="202"/>
    </location>
</feature>
<dbReference type="SMART" id="SM00116">
    <property type="entry name" value="CBS"/>
    <property type="match status" value="2"/>
</dbReference>
<name>A0A6J7ALF9_9ZZZZ</name>
<dbReference type="InterPro" id="IPR046342">
    <property type="entry name" value="CBS_dom_sf"/>
</dbReference>
<dbReference type="AlphaFoldDB" id="A0A6J7ALF9"/>
<feature type="domain" description="CBS" evidence="7">
    <location>
        <begin position="286"/>
        <end position="343"/>
    </location>
</feature>
<reference evidence="9" key="1">
    <citation type="submission" date="2020-05" db="EMBL/GenBank/DDBJ databases">
        <authorList>
            <person name="Chiriac C."/>
            <person name="Salcher M."/>
            <person name="Ghai R."/>
            <person name="Kavagutti S V."/>
        </authorList>
    </citation>
    <scope>NUCLEOTIDE SEQUENCE</scope>
</reference>
<evidence type="ECO:0000313" key="9">
    <source>
        <dbReference type="EMBL" id="CAB4833806.1"/>
    </source>
</evidence>
<dbReference type="PANTHER" id="PTHR43099:SF5">
    <property type="entry name" value="HLYC_CORC FAMILY TRANSPORTER"/>
    <property type="match status" value="1"/>
</dbReference>
<evidence type="ECO:0000256" key="5">
    <source>
        <dbReference type="ARBA" id="ARBA00022989"/>
    </source>
</evidence>
<dbReference type="Pfam" id="PF00571">
    <property type="entry name" value="CBS"/>
    <property type="match status" value="2"/>
</dbReference>
<keyword evidence="3" id="KW-0812">Transmembrane</keyword>
<keyword evidence="4" id="KW-0677">Repeat</keyword>
<evidence type="ECO:0000256" key="3">
    <source>
        <dbReference type="ARBA" id="ARBA00022692"/>
    </source>
</evidence>
<comment type="subcellular location">
    <subcellularLocation>
        <location evidence="1">Cell membrane</location>
        <topology evidence="1">Multi-pass membrane protein</topology>
    </subcellularLocation>
</comment>
<dbReference type="SUPFAM" id="SSF54631">
    <property type="entry name" value="CBS-domain pair"/>
    <property type="match status" value="1"/>
</dbReference>
<evidence type="ECO:0000259" key="8">
    <source>
        <dbReference type="PROSITE" id="PS51846"/>
    </source>
</evidence>
<evidence type="ECO:0000256" key="2">
    <source>
        <dbReference type="ARBA" id="ARBA00022475"/>
    </source>
</evidence>
<dbReference type="EMBL" id="CAFABA010000082">
    <property type="protein sequence ID" value="CAB4833806.1"/>
    <property type="molecule type" value="Genomic_DNA"/>
</dbReference>
<keyword evidence="2" id="KW-1003">Cell membrane</keyword>
<dbReference type="PROSITE" id="PS51846">
    <property type="entry name" value="CNNM"/>
    <property type="match status" value="1"/>
</dbReference>
<dbReference type="Pfam" id="PF01595">
    <property type="entry name" value="CNNM"/>
    <property type="match status" value="1"/>
</dbReference>
<dbReference type="InterPro" id="IPR051676">
    <property type="entry name" value="UPF0053_domain"/>
</dbReference>
<dbReference type="InterPro" id="IPR000644">
    <property type="entry name" value="CBS_dom"/>
</dbReference>
<sequence length="354" mass="37813">MSLLAIVAAVMLVLTNGVFVAVEFAMVASQRAKLELLAGTGSKRADIALATIRDLPRQLAGSQLGITVCSLGLGVLGEPAVADVIGPILDKIGLLSHNVSHGIAFALSLALVVTAHMVLGEMVPKGIALAGPERTLLVLAPVSRTFTGFFRPVIWFLDVTSGAIVRAFGLTPKREIGTAHTAAEFAPMIDASHDEGLLEEFEHSLLAGALDFRGRSVATVMVPREHVVYVNTRMSVASIERIANQTGHSRLPIVGAGIDHVVGFLHIKDLLALAPEARDQPLPAEMLRRVPIVPHDRMLEDVLRAMRRSRAHLAVVRGHGGRTVGVVTLEDVLEAFVGDIRDESDRDAAPERRA</sequence>
<dbReference type="InterPro" id="IPR044751">
    <property type="entry name" value="Ion_transp-like_CBS"/>
</dbReference>
<feature type="domain" description="CBS" evidence="7">
    <location>
        <begin position="221"/>
        <end position="280"/>
    </location>
</feature>
<evidence type="ECO:0000256" key="1">
    <source>
        <dbReference type="ARBA" id="ARBA00004651"/>
    </source>
</evidence>
<dbReference type="CDD" id="cd04590">
    <property type="entry name" value="CBS_pair_CorC_HlyC_assoc"/>
    <property type="match status" value="1"/>
</dbReference>
<proteinExistence type="predicted"/>
<keyword evidence="5" id="KW-1133">Transmembrane helix</keyword>
<gene>
    <name evidence="9" type="ORF">UFOPK3139_01892</name>
</gene>
<evidence type="ECO:0000256" key="6">
    <source>
        <dbReference type="ARBA" id="ARBA00023136"/>
    </source>
</evidence>
<organism evidence="9">
    <name type="scientific">freshwater metagenome</name>
    <dbReference type="NCBI Taxonomy" id="449393"/>
    <lineage>
        <taxon>unclassified sequences</taxon>
        <taxon>metagenomes</taxon>
        <taxon>ecological metagenomes</taxon>
    </lineage>
</organism>
<dbReference type="InterPro" id="IPR002550">
    <property type="entry name" value="CNNM"/>
</dbReference>
<accession>A0A6J7ALF9</accession>
<dbReference type="GO" id="GO:0005886">
    <property type="term" value="C:plasma membrane"/>
    <property type="evidence" value="ECO:0007669"/>
    <property type="project" value="UniProtKB-SubCell"/>
</dbReference>
<evidence type="ECO:0000256" key="4">
    <source>
        <dbReference type="ARBA" id="ARBA00022737"/>
    </source>
</evidence>